<keyword evidence="1" id="KW-1133">Transmembrane helix</keyword>
<name>A0ABY7RG30_9PSED</name>
<protein>
    <submittedName>
        <fullName evidence="2">Uncharacterized protein</fullName>
    </submittedName>
</protein>
<dbReference type="Proteomes" id="UP001214301">
    <property type="component" value="Chromosome"/>
</dbReference>
<keyword evidence="1" id="KW-0812">Transmembrane</keyword>
<gene>
    <name evidence="2" type="ORF">PMC74_12190</name>
</gene>
<dbReference type="GeneID" id="301039416"/>
<evidence type="ECO:0000313" key="2">
    <source>
        <dbReference type="EMBL" id="WCI02596.1"/>
    </source>
</evidence>
<proteinExistence type="predicted"/>
<organism evidence="2 3">
    <name type="scientific">Pseudomonas capeferrum</name>
    <dbReference type="NCBI Taxonomy" id="1495066"/>
    <lineage>
        <taxon>Bacteria</taxon>
        <taxon>Pseudomonadati</taxon>
        <taxon>Pseudomonadota</taxon>
        <taxon>Gammaproteobacteria</taxon>
        <taxon>Pseudomonadales</taxon>
        <taxon>Pseudomonadaceae</taxon>
        <taxon>Pseudomonas</taxon>
    </lineage>
</organism>
<dbReference type="EMBL" id="CP116669">
    <property type="protein sequence ID" value="WCI02596.1"/>
    <property type="molecule type" value="Genomic_DNA"/>
</dbReference>
<feature type="transmembrane region" description="Helical" evidence="1">
    <location>
        <begin position="13"/>
        <end position="34"/>
    </location>
</feature>
<keyword evidence="3" id="KW-1185">Reference proteome</keyword>
<accession>A0ABY7RG30</accession>
<dbReference type="RefSeq" id="WP_156056745.1">
    <property type="nucleotide sequence ID" value="NZ_CP116669.1"/>
</dbReference>
<feature type="transmembrane region" description="Helical" evidence="1">
    <location>
        <begin position="108"/>
        <end position="127"/>
    </location>
</feature>
<keyword evidence="1" id="KW-0472">Membrane</keyword>
<evidence type="ECO:0000256" key="1">
    <source>
        <dbReference type="SAM" id="Phobius"/>
    </source>
</evidence>
<sequence length="132" mass="14704">MIDFSNVPMGLKMAFVLAPFIIGLAGVGISYHIAATRHFDVLCTAFRNSQGLVDDLKYWSTISLGTRTRIVYGVTLASVWPSLGVRQGWLDADDCKNCPLYLKRRLQVSFWCLLIGCSWLFVVWALIESGGL</sequence>
<reference evidence="2 3" key="1">
    <citation type="journal article" date="2020" name="Front. Microbiol.">
        <title>Toward Biorecycling: Isolation of a Soil Bacterium That Grows on a Polyurethane Oligomer and Monomer.</title>
        <authorList>
            <person name="Espinosa M.J.C."/>
            <person name="Blanco A.C."/>
            <person name="Schmidgall T."/>
            <person name="Atanasoff-Kardjalieff A.K."/>
            <person name="Kappelmeyer U."/>
            <person name="Tischler D."/>
            <person name="Pieper D.H."/>
            <person name="Heipieper H.J."/>
            <person name="Eberlein C."/>
        </authorList>
    </citation>
    <scope>NUCLEOTIDE SEQUENCE [LARGE SCALE GENOMIC DNA]</scope>
    <source>
        <strain evidence="2 3">TDA1</strain>
    </source>
</reference>
<evidence type="ECO:0000313" key="3">
    <source>
        <dbReference type="Proteomes" id="UP001214301"/>
    </source>
</evidence>